<organism evidence="3 4">
    <name type="scientific">Catenaria anguillulae PL171</name>
    <dbReference type="NCBI Taxonomy" id="765915"/>
    <lineage>
        <taxon>Eukaryota</taxon>
        <taxon>Fungi</taxon>
        <taxon>Fungi incertae sedis</taxon>
        <taxon>Blastocladiomycota</taxon>
        <taxon>Blastocladiomycetes</taxon>
        <taxon>Blastocladiales</taxon>
        <taxon>Catenariaceae</taxon>
        <taxon>Catenaria</taxon>
    </lineage>
</organism>
<comment type="similarity">
    <text evidence="1">Belongs to the isochorismatase family.</text>
</comment>
<dbReference type="InterPro" id="IPR036380">
    <property type="entry name" value="Isochorismatase-like_sf"/>
</dbReference>
<dbReference type="InterPro" id="IPR050993">
    <property type="entry name" value="Isochorismatase_domain"/>
</dbReference>
<evidence type="ECO:0000259" key="2">
    <source>
        <dbReference type="Pfam" id="PF00857"/>
    </source>
</evidence>
<gene>
    <name evidence="3" type="ORF">BCR44DRAFT_1424594</name>
</gene>
<dbReference type="EMBL" id="MCFL01000003">
    <property type="protein sequence ID" value="ORZ40189.1"/>
    <property type="molecule type" value="Genomic_DNA"/>
</dbReference>
<protein>
    <submittedName>
        <fullName evidence="3">Isochorismatase-like protein</fullName>
    </submittedName>
</protein>
<dbReference type="Gene3D" id="3.40.50.850">
    <property type="entry name" value="Isochorismatase-like"/>
    <property type="match status" value="1"/>
</dbReference>
<dbReference type="PANTHER" id="PTHR14119">
    <property type="entry name" value="HYDROLASE"/>
    <property type="match status" value="1"/>
</dbReference>
<dbReference type="AlphaFoldDB" id="A0A1Y2I0B7"/>
<sequence length="209" mass="22989">MSASASATLARLVPGRTAFFLCDIQERFRPMIYRFPDVVNTADKMAQASKVLSIPLVVTEQHPKGLGATVHELDVSHAEVHVPKTLFSMHVPEVQRFLLDKKISNVVLFGIESHVCVTQTALDLLENKDNPVDVYILADGVSSMNQAEIPIALKRLTNAGAIVTSSDSVLFALLKDAKHANFKEVSNLVKTFAQKTQDNELFKFVASKL</sequence>
<dbReference type="PANTHER" id="PTHR14119:SF3">
    <property type="entry name" value="ISOCHORISMATASE DOMAIN-CONTAINING PROTEIN 2"/>
    <property type="match status" value="1"/>
</dbReference>
<keyword evidence="4" id="KW-1185">Reference proteome</keyword>
<dbReference type="Pfam" id="PF00857">
    <property type="entry name" value="Isochorismatase"/>
    <property type="match status" value="1"/>
</dbReference>
<evidence type="ECO:0000313" key="4">
    <source>
        <dbReference type="Proteomes" id="UP000193411"/>
    </source>
</evidence>
<reference evidence="3 4" key="1">
    <citation type="submission" date="2016-07" db="EMBL/GenBank/DDBJ databases">
        <title>Pervasive Adenine N6-methylation of Active Genes in Fungi.</title>
        <authorList>
            <consortium name="DOE Joint Genome Institute"/>
            <person name="Mondo S.J."/>
            <person name="Dannebaum R.O."/>
            <person name="Kuo R.C."/>
            <person name="Labutti K."/>
            <person name="Haridas S."/>
            <person name="Kuo A."/>
            <person name="Salamov A."/>
            <person name="Ahrendt S.R."/>
            <person name="Lipzen A."/>
            <person name="Sullivan W."/>
            <person name="Andreopoulos W.B."/>
            <person name="Clum A."/>
            <person name="Lindquist E."/>
            <person name="Daum C."/>
            <person name="Ramamoorthy G.K."/>
            <person name="Gryganskyi A."/>
            <person name="Culley D."/>
            <person name="Magnuson J.K."/>
            <person name="James T.Y."/>
            <person name="O'Malley M.A."/>
            <person name="Stajich J.E."/>
            <person name="Spatafora J.W."/>
            <person name="Visel A."/>
            <person name="Grigoriev I.V."/>
        </authorList>
    </citation>
    <scope>NUCLEOTIDE SEQUENCE [LARGE SCALE GENOMIC DNA]</scope>
    <source>
        <strain evidence="3 4">PL171</strain>
    </source>
</reference>
<dbReference type="STRING" id="765915.A0A1Y2I0B7"/>
<dbReference type="OrthoDB" id="269496at2759"/>
<dbReference type="InterPro" id="IPR000868">
    <property type="entry name" value="Isochorismatase-like_dom"/>
</dbReference>
<comment type="caution">
    <text evidence="3">The sequence shown here is derived from an EMBL/GenBank/DDBJ whole genome shotgun (WGS) entry which is preliminary data.</text>
</comment>
<evidence type="ECO:0000313" key="3">
    <source>
        <dbReference type="EMBL" id="ORZ40189.1"/>
    </source>
</evidence>
<feature type="domain" description="Isochorismatase-like" evidence="2">
    <location>
        <begin position="17"/>
        <end position="167"/>
    </location>
</feature>
<proteinExistence type="inferred from homology"/>
<dbReference type="SUPFAM" id="SSF52499">
    <property type="entry name" value="Isochorismatase-like hydrolases"/>
    <property type="match status" value="1"/>
</dbReference>
<accession>A0A1Y2I0B7</accession>
<dbReference type="Proteomes" id="UP000193411">
    <property type="component" value="Unassembled WGS sequence"/>
</dbReference>
<name>A0A1Y2I0B7_9FUNG</name>
<evidence type="ECO:0000256" key="1">
    <source>
        <dbReference type="ARBA" id="ARBA00006336"/>
    </source>
</evidence>